<evidence type="ECO:0000313" key="3">
    <source>
        <dbReference type="Proteomes" id="UP000011511"/>
    </source>
</evidence>
<keyword evidence="1" id="KW-0175">Coiled coil</keyword>
<comment type="caution">
    <text evidence="2">The sequence shown here is derived from an EMBL/GenBank/DDBJ whole genome shotgun (WGS) entry which is preliminary data.</text>
</comment>
<name>L9ZAU3_NATA2</name>
<dbReference type="AlphaFoldDB" id="L9ZAU3"/>
<protein>
    <submittedName>
        <fullName evidence="2">Uncharacterized protein</fullName>
    </submittedName>
</protein>
<dbReference type="Proteomes" id="UP000011511">
    <property type="component" value="Unassembled WGS sequence"/>
</dbReference>
<evidence type="ECO:0000256" key="1">
    <source>
        <dbReference type="SAM" id="Coils"/>
    </source>
</evidence>
<keyword evidence="3" id="KW-1185">Reference proteome</keyword>
<feature type="coiled-coil region" evidence="1">
    <location>
        <begin position="62"/>
        <end position="89"/>
    </location>
</feature>
<dbReference type="RefSeq" id="WP_007110739.1">
    <property type="nucleotide sequence ID" value="NZ_AOIK01000043.1"/>
</dbReference>
<organism evidence="2 3">
    <name type="scientific">Natrinema altunense (strain JCM 12890 / CGMCC 1.3731 / AJ2)</name>
    <dbReference type="NCBI Taxonomy" id="1227494"/>
    <lineage>
        <taxon>Archaea</taxon>
        <taxon>Methanobacteriati</taxon>
        <taxon>Methanobacteriota</taxon>
        <taxon>Stenosarchaea group</taxon>
        <taxon>Halobacteria</taxon>
        <taxon>Halobacteriales</taxon>
        <taxon>Natrialbaceae</taxon>
        <taxon>Natrinema</taxon>
    </lineage>
</organism>
<proteinExistence type="predicted"/>
<sequence length="166" mass="19297">MTDNDEYVKLSEDRCAVKIYPENEVAEQWREEADDQDISLSRYLQNLINEARSYREYGLVQPDGSQSRVQELEEEVEQLQRRLEEKESESTEAVSFDPETLKQEVLTDQYQSLEEIIQRIVESGILNDVLLGPVENQLYFLAAQDKVQYERGWGWKLAEEESGGVA</sequence>
<accession>L9ZAU3</accession>
<gene>
    <name evidence="2" type="ORF">C485_17622</name>
</gene>
<evidence type="ECO:0000313" key="2">
    <source>
        <dbReference type="EMBL" id="ELY83595.1"/>
    </source>
</evidence>
<reference evidence="2 3" key="1">
    <citation type="journal article" date="2014" name="PLoS Genet.">
        <title>Phylogenetically driven sequencing of extremely halophilic archaea reveals strategies for static and dynamic osmo-response.</title>
        <authorList>
            <person name="Becker E.A."/>
            <person name="Seitzer P.M."/>
            <person name="Tritt A."/>
            <person name="Larsen D."/>
            <person name="Krusor M."/>
            <person name="Yao A.I."/>
            <person name="Wu D."/>
            <person name="Madern D."/>
            <person name="Eisen J.A."/>
            <person name="Darling A.E."/>
            <person name="Facciotti M.T."/>
        </authorList>
    </citation>
    <scope>NUCLEOTIDE SEQUENCE [LARGE SCALE GENOMIC DNA]</scope>
    <source>
        <strain evidence="2 3">JCM 12890</strain>
    </source>
</reference>
<dbReference type="EMBL" id="AOIK01000043">
    <property type="protein sequence ID" value="ELY83595.1"/>
    <property type="molecule type" value="Genomic_DNA"/>
</dbReference>